<protein>
    <recommendedName>
        <fullName evidence="3">Deacetylase PdaC domain-containing protein</fullName>
    </recommendedName>
</protein>
<gene>
    <name evidence="1" type="ORF">ACFQU8_11625</name>
</gene>
<organism evidence="1 2">
    <name type="scientific">Lentibacillus kimchii</name>
    <dbReference type="NCBI Taxonomy" id="1542911"/>
    <lineage>
        <taxon>Bacteria</taxon>
        <taxon>Bacillati</taxon>
        <taxon>Bacillota</taxon>
        <taxon>Bacilli</taxon>
        <taxon>Bacillales</taxon>
        <taxon>Bacillaceae</taxon>
        <taxon>Lentibacillus</taxon>
    </lineage>
</organism>
<name>A0ABW2UXN9_9BACI</name>
<sequence length="185" mass="21028">MGRLIKSKSLYVILAVVLLVVFSVRIEAVNDDRDHYETYRVDVQNGDVVTLGDLEMSFGEATSPKLEESENQANGKKAVYKLPIKITKKSDAPLKSENQFAIYEKYKDYINLPLVDYHGKLNNQGVFSTLSSLKKDESVNLTVSTDFVVGDLYYYYDDYNTDKAAYIVIVGPQSEKGMPLYYYKL</sequence>
<evidence type="ECO:0000313" key="1">
    <source>
        <dbReference type="EMBL" id="MFC7747836.1"/>
    </source>
</evidence>
<keyword evidence="2" id="KW-1185">Reference proteome</keyword>
<evidence type="ECO:0000313" key="2">
    <source>
        <dbReference type="Proteomes" id="UP001596620"/>
    </source>
</evidence>
<proteinExistence type="predicted"/>
<dbReference type="RefSeq" id="WP_382360264.1">
    <property type="nucleotide sequence ID" value="NZ_JBHTGR010000056.1"/>
</dbReference>
<reference evidence="2" key="1">
    <citation type="journal article" date="2019" name="Int. J. Syst. Evol. Microbiol.">
        <title>The Global Catalogue of Microorganisms (GCM) 10K type strain sequencing project: providing services to taxonomists for standard genome sequencing and annotation.</title>
        <authorList>
            <consortium name="The Broad Institute Genomics Platform"/>
            <consortium name="The Broad Institute Genome Sequencing Center for Infectious Disease"/>
            <person name="Wu L."/>
            <person name="Ma J."/>
        </authorList>
    </citation>
    <scope>NUCLEOTIDE SEQUENCE [LARGE SCALE GENOMIC DNA]</scope>
    <source>
        <strain evidence="2">JCM 30234</strain>
    </source>
</reference>
<accession>A0ABW2UXN9</accession>
<comment type="caution">
    <text evidence="1">The sequence shown here is derived from an EMBL/GenBank/DDBJ whole genome shotgun (WGS) entry which is preliminary data.</text>
</comment>
<evidence type="ECO:0008006" key="3">
    <source>
        <dbReference type="Google" id="ProtNLM"/>
    </source>
</evidence>
<dbReference type="EMBL" id="JBHTGR010000056">
    <property type="protein sequence ID" value="MFC7747836.1"/>
    <property type="molecule type" value="Genomic_DNA"/>
</dbReference>
<dbReference type="Proteomes" id="UP001596620">
    <property type="component" value="Unassembled WGS sequence"/>
</dbReference>